<dbReference type="PANTHER" id="PTHR46638">
    <property type="entry name" value="CORRINOID ADENOSYLTRANSFERASE"/>
    <property type="match status" value="1"/>
</dbReference>
<dbReference type="GO" id="GO:0005524">
    <property type="term" value="F:ATP binding"/>
    <property type="evidence" value="ECO:0007669"/>
    <property type="project" value="InterPro"/>
</dbReference>
<reference evidence="10" key="1">
    <citation type="submission" date="2017-07" db="EMBL/GenBank/DDBJ databases">
        <title>The cable genome - Insights into the physiology and evolution of filamentous bacteria capable of sulfide oxidation via long distance electron transfer.</title>
        <authorList>
            <person name="Thorup C."/>
            <person name="Bjerg J.T."/>
            <person name="Schreiber L."/>
            <person name="Nielsen L.P."/>
            <person name="Kjeldsen K.U."/>
            <person name="Boesen T."/>
            <person name="Boggild A."/>
            <person name="Meysman F."/>
            <person name="Geelhoed J."/>
            <person name="Schramm A."/>
        </authorList>
    </citation>
    <scope>NUCLEOTIDE SEQUENCE [LARGE SCALE GENOMIC DNA]</scope>
    <source>
        <strain evidence="10">GS</strain>
    </source>
</reference>
<evidence type="ECO:0000256" key="9">
    <source>
        <dbReference type="ARBA" id="ARBA00048692"/>
    </source>
</evidence>
<dbReference type="NCBIfam" id="NF004637">
    <property type="entry name" value="PRK05986.1"/>
    <property type="match status" value="1"/>
</dbReference>
<gene>
    <name evidence="10" type="ORF">CDV28_10777</name>
</gene>
<comment type="function">
    <text evidence="4">Required for both de novo synthesis of the corrin ring for the assimilation of exogenous corrinoids. Participates in the adenosylation of a variety of incomplete and complete corrinoids.</text>
</comment>
<evidence type="ECO:0000313" key="11">
    <source>
        <dbReference type="Proteomes" id="UP000316238"/>
    </source>
</evidence>
<protein>
    <recommendedName>
        <fullName evidence="3">corrinoid adenosyltransferase</fullName>
        <ecNumber evidence="3">2.5.1.17</ecNumber>
    </recommendedName>
    <alternativeName>
        <fullName evidence="5">Cob(II)alamin adenosyltransferase</fullName>
    </alternativeName>
    <alternativeName>
        <fullName evidence="7">Cob(II)yrinic acid a,c-diamide adenosyltransferase</fullName>
    </alternativeName>
    <alternativeName>
        <fullName evidence="6">Cobinamide/cobalamin adenosyltransferase</fullName>
    </alternativeName>
</protein>
<evidence type="ECO:0000256" key="6">
    <source>
        <dbReference type="ARBA" id="ARBA00033334"/>
    </source>
</evidence>
<dbReference type="PIRSF" id="PIRSF015617">
    <property type="entry name" value="Adensltrnsf_CobA"/>
    <property type="match status" value="1"/>
</dbReference>
<dbReference type="CDD" id="cd00561">
    <property type="entry name" value="CobA_ACA"/>
    <property type="match status" value="1"/>
</dbReference>
<organism evidence="10 11">
    <name type="scientific">Candidatus Electronema aureum</name>
    <dbReference type="NCBI Taxonomy" id="2005002"/>
    <lineage>
        <taxon>Bacteria</taxon>
        <taxon>Pseudomonadati</taxon>
        <taxon>Thermodesulfobacteriota</taxon>
        <taxon>Desulfobulbia</taxon>
        <taxon>Desulfobulbales</taxon>
        <taxon>Desulfobulbaceae</taxon>
        <taxon>Candidatus Electronema</taxon>
    </lineage>
</organism>
<dbReference type="NCBIfam" id="TIGR00708">
    <property type="entry name" value="cobA"/>
    <property type="match status" value="1"/>
</dbReference>
<keyword evidence="10" id="KW-0808">Transferase</keyword>
<dbReference type="GO" id="GO:0009236">
    <property type="term" value="P:cobalamin biosynthetic process"/>
    <property type="evidence" value="ECO:0007669"/>
    <property type="project" value="UniProtKB-UniPathway"/>
</dbReference>
<dbReference type="GO" id="GO:0008817">
    <property type="term" value="F:corrinoid adenosyltransferase activity"/>
    <property type="evidence" value="ECO:0007669"/>
    <property type="project" value="UniProtKB-EC"/>
</dbReference>
<evidence type="ECO:0000256" key="8">
    <source>
        <dbReference type="ARBA" id="ARBA00048555"/>
    </source>
</evidence>
<dbReference type="InterPro" id="IPR027417">
    <property type="entry name" value="P-loop_NTPase"/>
</dbReference>
<keyword evidence="11" id="KW-1185">Reference proteome</keyword>
<dbReference type="Proteomes" id="UP000316238">
    <property type="component" value="Unassembled WGS sequence"/>
</dbReference>
<accession>A0A521G361</accession>
<evidence type="ECO:0000256" key="7">
    <source>
        <dbReference type="ARBA" id="ARBA00033354"/>
    </source>
</evidence>
<evidence type="ECO:0000313" key="10">
    <source>
        <dbReference type="EMBL" id="TAA75430.1"/>
    </source>
</evidence>
<evidence type="ECO:0000256" key="3">
    <source>
        <dbReference type="ARBA" id="ARBA00012454"/>
    </source>
</evidence>
<name>A0A521G361_9BACT</name>
<dbReference type="AlphaFoldDB" id="A0A521G361"/>
<dbReference type="InterPro" id="IPR003724">
    <property type="entry name" value="CblAdoTrfase_CobA"/>
</dbReference>
<dbReference type="Pfam" id="PF02572">
    <property type="entry name" value="CobA_CobO_BtuR"/>
    <property type="match status" value="1"/>
</dbReference>
<proteinExistence type="inferred from homology"/>
<comment type="pathway">
    <text evidence="1">Cofactor biosynthesis; adenosylcobalamin biosynthesis; adenosylcobalamin from cob(II)yrinate a,c-diamide: step 2/7.</text>
</comment>
<dbReference type="EC" id="2.5.1.17" evidence="3"/>
<comment type="caution">
    <text evidence="10">The sequence shown here is derived from an EMBL/GenBank/DDBJ whole genome shotgun (WGS) entry which is preliminary data.</text>
</comment>
<dbReference type="SUPFAM" id="SSF52540">
    <property type="entry name" value="P-loop containing nucleoside triphosphate hydrolases"/>
    <property type="match status" value="1"/>
</dbReference>
<evidence type="ECO:0000256" key="5">
    <source>
        <dbReference type="ARBA" id="ARBA00031529"/>
    </source>
</evidence>
<dbReference type="UniPathway" id="UPA00148">
    <property type="reaction ID" value="UER00233"/>
</dbReference>
<comment type="catalytic activity">
    <reaction evidence="9">
        <text>2 cob(II)alamin + reduced [electron-transfer flavoprotein] + 2 ATP = 2 adenosylcob(III)alamin + 2 triphosphate + oxidized [electron-transfer flavoprotein] + 3 H(+)</text>
        <dbReference type="Rhea" id="RHEA:28671"/>
        <dbReference type="Rhea" id="RHEA-COMP:10685"/>
        <dbReference type="Rhea" id="RHEA-COMP:10686"/>
        <dbReference type="ChEBI" id="CHEBI:15378"/>
        <dbReference type="ChEBI" id="CHEBI:16304"/>
        <dbReference type="ChEBI" id="CHEBI:18036"/>
        <dbReference type="ChEBI" id="CHEBI:18408"/>
        <dbReference type="ChEBI" id="CHEBI:30616"/>
        <dbReference type="ChEBI" id="CHEBI:57692"/>
        <dbReference type="ChEBI" id="CHEBI:58307"/>
        <dbReference type="EC" id="2.5.1.17"/>
    </reaction>
</comment>
<comment type="catalytic activity">
    <reaction evidence="8">
        <text>2 cob(II)yrinate a,c diamide + reduced [electron-transfer flavoprotein] + 2 ATP = 2 adenosylcob(III)yrinate a,c-diamide + 2 triphosphate + oxidized [electron-transfer flavoprotein] + 3 H(+)</text>
        <dbReference type="Rhea" id="RHEA:11528"/>
        <dbReference type="Rhea" id="RHEA-COMP:10685"/>
        <dbReference type="Rhea" id="RHEA-COMP:10686"/>
        <dbReference type="ChEBI" id="CHEBI:15378"/>
        <dbReference type="ChEBI" id="CHEBI:18036"/>
        <dbReference type="ChEBI" id="CHEBI:30616"/>
        <dbReference type="ChEBI" id="CHEBI:57692"/>
        <dbReference type="ChEBI" id="CHEBI:58307"/>
        <dbReference type="ChEBI" id="CHEBI:58503"/>
        <dbReference type="ChEBI" id="CHEBI:58537"/>
        <dbReference type="EC" id="2.5.1.17"/>
    </reaction>
</comment>
<dbReference type="EMBL" id="NQJD01000007">
    <property type="protein sequence ID" value="TAA75430.1"/>
    <property type="molecule type" value="Genomic_DNA"/>
</dbReference>
<dbReference type="Gene3D" id="3.40.50.300">
    <property type="entry name" value="P-loop containing nucleotide triphosphate hydrolases"/>
    <property type="match status" value="1"/>
</dbReference>
<comment type="similarity">
    <text evidence="2">Belongs to the Cob(I)alamin adenosyltransferase family.</text>
</comment>
<evidence type="ECO:0000256" key="4">
    <source>
        <dbReference type="ARBA" id="ARBA00024929"/>
    </source>
</evidence>
<sequence>MSENGQKGLLIVYTGNGKGKTTAALGLTLRALGHGHRVCFIQFIKGSWKYGELTAVERFADLLDFHVMGRGFTWKSDDLEKDAAAAREGWELVQKIIAEGRHQLVVLDELTYLVRYNMLSEQEILDVLARRGPSVHVVVTGRGAGEQLMQAADLVTELREVKHPYRQGIKAQKGIEF</sequence>
<dbReference type="PANTHER" id="PTHR46638:SF1">
    <property type="entry name" value="CORRINOID ADENOSYLTRANSFERASE"/>
    <property type="match status" value="1"/>
</dbReference>
<evidence type="ECO:0000256" key="1">
    <source>
        <dbReference type="ARBA" id="ARBA00005121"/>
    </source>
</evidence>
<evidence type="ECO:0000256" key="2">
    <source>
        <dbReference type="ARBA" id="ARBA00007487"/>
    </source>
</evidence>